<dbReference type="FunFam" id="3.40.50.720:FF:000084">
    <property type="entry name" value="Short-chain dehydrogenase reductase"/>
    <property type="match status" value="1"/>
</dbReference>
<proteinExistence type="inferred from homology"/>
<dbReference type="InterPro" id="IPR002347">
    <property type="entry name" value="SDR_fam"/>
</dbReference>
<sequence length="267" mass="28027">METNLKSKAVLITGAAKGIGRETAIAFGREGSRVALFDIDEAALAEASAAVTAAGGTAATFKADLSSAADIEEKVTAAIAHFGSVDVLVNNVGAGAVRTFDQLTDAEWDKTFSLNFMSYVRTTRVVLPVMRKQGHGAIVNNGSDLARQPEGVPIDYSASKAAVLALTKGLARTEGANNIRINAVAPGPIWTPFWTQPGGFAETMGKFHNMEPQKAVEHEMSLRQLPLGRLGKPEEVANVIVFLASDLASFVTSSVWGVDGGSIRAIA</sequence>
<comment type="similarity">
    <text evidence="1">Belongs to the short-chain dehydrogenases/reductases (SDR) family.</text>
</comment>
<dbReference type="CDD" id="cd05233">
    <property type="entry name" value="SDR_c"/>
    <property type="match status" value="1"/>
</dbReference>
<dbReference type="GO" id="GO:0016616">
    <property type="term" value="F:oxidoreductase activity, acting on the CH-OH group of donors, NAD or NADP as acceptor"/>
    <property type="evidence" value="ECO:0007669"/>
    <property type="project" value="TreeGrafter"/>
</dbReference>
<dbReference type="Gene3D" id="3.40.50.720">
    <property type="entry name" value="NAD(P)-binding Rossmann-like Domain"/>
    <property type="match status" value="1"/>
</dbReference>
<evidence type="ECO:0000256" key="1">
    <source>
        <dbReference type="ARBA" id="ARBA00006484"/>
    </source>
</evidence>
<evidence type="ECO:0000313" key="2">
    <source>
        <dbReference type="EMBL" id="CDX15728.1"/>
    </source>
</evidence>
<dbReference type="PRINTS" id="PR00080">
    <property type="entry name" value="SDRFAMILY"/>
</dbReference>
<dbReference type="PANTHER" id="PTHR42760:SF135">
    <property type="entry name" value="BLL7886 PROTEIN"/>
    <property type="match status" value="1"/>
</dbReference>
<keyword evidence="3" id="KW-1185">Reference proteome</keyword>
<evidence type="ECO:0000313" key="3">
    <source>
        <dbReference type="Proteomes" id="UP000045285"/>
    </source>
</evidence>
<dbReference type="SUPFAM" id="SSF51735">
    <property type="entry name" value="NAD(P)-binding Rossmann-fold domains"/>
    <property type="match status" value="1"/>
</dbReference>
<gene>
    <name evidence="2" type="ORF">MPL3356_20022</name>
</gene>
<dbReference type="AlphaFoldDB" id="A0A090DIF2"/>
<name>A0A090DIF2_MESPL</name>
<dbReference type="PRINTS" id="PR00081">
    <property type="entry name" value="GDHRDH"/>
</dbReference>
<organism evidence="2 3">
    <name type="scientific">Mesorhizobium plurifarium</name>
    <dbReference type="NCBI Taxonomy" id="69974"/>
    <lineage>
        <taxon>Bacteria</taxon>
        <taxon>Pseudomonadati</taxon>
        <taxon>Pseudomonadota</taxon>
        <taxon>Alphaproteobacteria</taxon>
        <taxon>Hyphomicrobiales</taxon>
        <taxon>Phyllobacteriaceae</taxon>
        <taxon>Mesorhizobium</taxon>
    </lineage>
</organism>
<evidence type="ECO:0008006" key="4">
    <source>
        <dbReference type="Google" id="ProtNLM"/>
    </source>
</evidence>
<protein>
    <recommendedName>
        <fullName evidence="4">Short-chain dehydrogenase/reductase SDR</fullName>
    </recommendedName>
</protein>
<dbReference type="GO" id="GO:0030497">
    <property type="term" value="P:fatty acid elongation"/>
    <property type="evidence" value="ECO:0007669"/>
    <property type="project" value="TreeGrafter"/>
</dbReference>
<dbReference type="Pfam" id="PF13561">
    <property type="entry name" value="adh_short_C2"/>
    <property type="match status" value="1"/>
</dbReference>
<accession>A0A090DIF2</accession>
<dbReference type="EMBL" id="CCMZ01000012">
    <property type="protein sequence ID" value="CDX15728.1"/>
    <property type="molecule type" value="Genomic_DNA"/>
</dbReference>
<dbReference type="InterPro" id="IPR036291">
    <property type="entry name" value="NAD(P)-bd_dom_sf"/>
</dbReference>
<dbReference type="Proteomes" id="UP000045285">
    <property type="component" value="Unassembled WGS sequence"/>
</dbReference>
<reference evidence="3" key="1">
    <citation type="submission" date="2014-08" db="EMBL/GenBank/DDBJ databases">
        <authorList>
            <person name="Moulin L."/>
        </authorList>
    </citation>
    <scope>NUCLEOTIDE SEQUENCE [LARGE SCALE GENOMIC DNA]</scope>
</reference>
<dbReference type="PANTHER" id="PTHR42760">
    <property type="entry name" value="SHORT-CHAIN DEHYDROGENASES/REDUCTASES FAMILY MEMBER"/>
    <property type="match status" value="1"/>
</dbReference>